<name>A0A4V2UPD1_9PROT</name>
<dbReference type="SUPFAM" id="SSF102114">
    <property type="entry name" value="Radical SAM enzymes"/>
    <property type="match status" value="1"/>
</dbReference>
<evidence type="ECO:0000313" key="7">
    <source>
        <dbReference type="EMBL" id="TCS64721.1"/>
    </source>
</evidence>
<keyword evidence="4" id="KW-0408">Iron</keyword>
<evidence type="ECO:0000256" key="2">
    <source>
        <dbReference type="ARBA" id="ARBA00022691"/>
    </source>
</evidence>
<dbReference type="PANTHER" id="PTHR11228">
    <property type="entry name" value="RADICAL SAM DOMAIN PROTEIN"/>
    <property type="match status" value="1"/>
</dbReference>
<keyword evidence="5" id="KW-0411">Iron-sulfur</keyword>
<dbReference type="InterPro" id="IPR013785">
    <property type="entry name" value="Aldolase_TIM"/>
</dbReference>
<dbReference type="Proteomes" id="UP000295304">
    <property type="component" value="Unassembled WGS sequence"/>
</dbReference>
<dbReference type="CDD" id="cd01335">
    <property type="entry name" value="Radical_SAM"/>
    <property type="match status" value="1"/>
</dbReference>
<dbReference type="CDD" id="cd21109">
    <property type="entry name" value="SPASM"/>
    <property type="match status" value="1"/>
</dbReference>
<evidence type="ECO:0000256" key="5">
    <source>
        <dbReference type="ARBA" id="ARBA00023014"/>
    </source>
</evidence>
<dbReference type="EMBL" id="SLZW01000001">
    <property type="protein sequence ID" value="TCS64721.1"/>
    <property type="molecule type" value="Genomic_DNA"/>
</dbReference>
<dbReference type="AlphaFoldDB" id="A0A4V2UPD1"/>
<keyword evidence="3" id="KW-0479">Metal-binding</keyword>
<dbReference type="InterPro" id="IPR023885">
    <property type="entry name" value="4Fe4S-binding_SPASM_dom"/>
</dbReference>
<protein>
    <submittedName>
        <fullName evidence="7">Radical SAM protein with 4Fe4S-binding SPASM domain</fullName>
    </submittedName>
</protein>
<evidence type="ECO:0000256" key="3">
    <source>
        <dbReference type="ARBA" id="ARBA00022723"/>
    </source>
</evidence>
<dbReference type="InterPro" id="IPR050377">
    <property type="entry name" value="Radical_SAM_PqqE_MftC-like"/>
</dbReference>
<dbReference type="Pfam" id="PF04055">
    <property type="entry name" value="Radical_SAM"/>
    <property type="match status" value="1"/>
</dbReference>
<accession>A0A4V2UPD1</accession>
<dbReference type="Gene3D" id="3.20.20.70">
    <property type="entry name" value="Aldolase class I"/>
    <property type="match status" value="1"/>
</dbReference>
<sequence>MDRYGIDSHKLAYHPRRVAQFLDAGDNWEKAKDVYPIYVEVSPVGACNHRCTFCAVDYIGYKSRMLDADIYAERVVEMGRLGVKSIMYAGEGEPLLHKKINQIVKSTTDAGIDVSFTTNAVVLNEAFVEQSLARTSWIKVSMNAGTAETYSKIHRTKARDFQTVVDNLKHAVSVKKKEGLSCTIGAQTLLLPENAEEIETLARICRDEIGLDYLVVKPYSQHLYSNTEVYKDIRYAQFMDLADTVRQLNTDDFHVIFREHTMKKYDQPNDARYTKCNATPFFWAYIMADGQVSGCSAHLLHEKFMYGNINDRSFQSIWTGPEREASFQYVRHDLDIKNCRKNCRMDEINRYLFDLREGLIEHVNFI</sequence>
<dbReference type="OrthoDB" id="9810775at2"/>
<feature type="domain" description="Radical SAM core" evidence="6">
    <location>
        <begin position="31"/>
        <end position="251"/>
    </location>
</feature>
<dbReference type="GO" id="GO:0003824">
    <property type="term" value="F:catalytic activity"/>
    <property type="evidence" value="ECO:0007669"/>
    <property type="project" value="InterPro"/>
</dbReference>
<dbReference type="RefSeq" id="WP_132937478.1">
    <property type="nucleotide sequence ID" value="NZ_CP119676.1"/>
</dbReference>
<comment type="cofactor">
    <cofactor evidence="1">
        <name>[4Fe-4S] cluster</name>
        <dbReference type="ChEBI" id="CHEBI:49883"/>
    </cofactor>
</comment>
<reference evidence="7 8" key="1">
    <citation type="submission" date="2019-03" db="EMBL/GenBank/DDBJ databases">
        <title>Genomic Encyclopedia of Type Strains, Phase IV (KMG-IV): sequencing the most valuable type-strain genomes for metagenomic binning, comparative biology and taxonomic classification.</title>
        <authorList>
            <person name="Goeker M."/>
        </authorList>
    </citation>
    <scope>NUCLEOTIDE SEQUENCE [LARGE SCALE GENOMIC DNA]</scope>
    <source>
        <strain evidence="7 8">DSM 101688</strain>
    </source>
</reference>
<evidence type="ECO:0000256" key="4">
    <source>
        <dbReference type="ARBA" id="ARBA00023004"/>
    </source>
</evidence>
<dbReference type="SFLD" id="SFLDG01067">
    <property type="entry name" value="SPASM/twitch_domain_containing"/>
    <property type="match status" value="1"/>
</dbReference>
<evidence type="ECO:0000256" key="1">
    <source>
        <dbReference type="ARBA" id="ARBA00001966"/>
    </source>
</evidence>
<evidence type="ECO:0000259" key="6">
    <source>
        <dbReference type="PROSITE" id="PS51918"/>
    </source>
</evidence>
<dbReference type="InterPro" id="IPR058240">
    <property type="entry name" value="rSAM_sf"/>
</dbReference>
<keyword evidence="2" id="KW-0949">S-adenosyl-L-methionine</keyword>
<keyword evidence="8" id="KW-1185">Reference proteome</keyword>
<dbReference type="SFLD" id="SFLDS00029">
    <property type="entry name" value="Radical_SAM"/>
    <property type="match status" value="1"/>
</dbReference>
<organism evidence="7 8">
    <name type="scientific">Varunaivibrio sulfuroxidans</name>
    <dbReference type="NCBI Taxonomy" id="1773489"/>
    <lineage>
        <taxon>Bacteria</taxon>
        <taxon>Pseudomonadati</taxon>
        <taxon>Pseudomonadota</taxon>
        <taxon>Alphaproteobacteria</taxon>
        <taxon>Rhodospirillales</taxon>
        <taxon>Magnetovibrionaceae</taxon>
        <taxon>Varunaivibrio</taxon>
    </lineage>
</organism>
<comment type="caution">
    <text evidence="7">The sequence shown here is derived from an EMBL/GenBank/DDBJ whole genome shotgun (WGS) entry which is preliminary data.</text>
</comment>
<dbReference type="Pfam" id="PF13186">
    <property type="entry name" value="SPASM"/>
    <property type="match status" value="1"/>
</dbReference>
<gene>
    <name evidence="7" type="ORF">EDD55_10147</name>
</gene>
<evidence type="ECO:0000313" key="8">
    <source>
        <dbReference type="Proteomes" id="UP000295304"/>
    </source>
</evidence>
<proteinExistence type="predicted"/>
<dbReference type="GO" id="GO:0051536">
    <property type="term" value="F:iron-sulfur cluster binding"/>
    <property type="evidence" value="ECO:0007669"/>
    <property type="project" value="UniProtKB-KW"/>
</dbReference>
<dbReference type="PROSITE" id="PS51918">
    <property type="entry name" value="RADICAL_SAM"/>
    <property type="match status" value="1"/>
</dbReference>
<dbReference type="InterPro" id="IPR007197">
    <property type="entry name" value="rSAM"/>
</dbReference>
<dbReference type="GO" id="GO:0046872">
    <property type="term" value="F:metal ion binding"/>
    <property type="evidence" value="ECO:0007669"/>
    <property type="project" value="UniProtKB-KW"/>
</dbReference>
<dbReference type="PANTHER" id="PTHR11228:SF7">
    <property type="entry name" value="PQQA PEPTIDE CYCLASE"/>
    <property type="match status" value="1"/>
</dbReference>